<dbReference type="SUPFAM" id="SSF51182">
    <property type="entry name" value="RmlC-like cupins"/>
    <property type="match status" value="1"/>
</dbReference>
<evidence type="ECO:0000313" key="3">
    <source>
        <dbReference type="Proteomes" id="UP000315673"/>
    </source>
</evidence>
<keyword evidence="3" id="KW-1185">Reference proteome</keyword>
<evidence type="ECO:0000313" key="2">
    <source>
        <dbReference type="EMBL" id="QDZ07229.1"/>
    </source>
</evidence>
<reference evidence="2 3" key="1">
    <citation type="submission" date="2019-07" db="EMBL/GenBank/DDBJ databases">
        <title>Full genome sequence of Sphingomonas sp. 4R-6-7(HKS19).</title>
        <authorList>
            <person name="Im W.-T."/>
        </authorList>
    </citation>
    <scope>NUCLEOTIDE SEQUENCE [LARGE SCALE GENOMIC DNA]</scope>
    <source>
        <strain evidence="2 3">HKS19</strain>
    </source>
</reference>
<dbReference type="InterPro" id="IPR014710">
    <property type="entry name" value="RmlC-like_jellyroll"/>
</dbReference>
<accession>A0A5B8LH99</accession>
<dbReference type="Gene3D" id="2.60.120.10">
    <property type="entry name" value="Jelly Rolls"/>
    <property type="match status" value="1"/>
</dbReference>
<dbReference type="CDD" id="cd02231">
    <property type="entry name" value="cupin_BLL6423-like"/>
    <property type="match status" value="1"/>
</dbReference>
<dbReference type="RefSeq" id="WP_146570454.1">
    <property type="nucleotide sequence ID" value="NZ_CP042306.1"/>
</dbReference>
<sequence length="179" mass="19606">MDLLPPPRRVLTAIDTEGQSYIAEDGPSPAEFVLPGSVYRSSNIWRTHAAPSDIAAPDDIFEHRGVLPPEHGTVIRVIDMPPIGDATPEQRAAMVKAVFDALYPDARHQEGNDRSAGMHTTDTIDYAIVLQGEVVAVMDRDETTLRAGDILIQRGTAHSWENRSATPCRIVFVLIAAKR</sequence>
<dbReference type="KEGG" id="spai:FPZ24_06830"/>
<dbReference type="InterPro" id="IPR047142">
    <property type="entry name" value="OryJ/VirC-like"/>
</dbReference>
<organism evidence="2 3">
    <name type="scientific">Sphingomonas panacisoli</name>
    <dbReference type="NCBI Taxonomy" id="1813879"/>
    <lineage>
        <taxon>Bacteria</taxon>
        <taxon>Pseudomonadati</taxon>
        <taxon>Pseudomonadota</taxon>
        <taxon>Alphaproteobacteria</taxon>
        <taxon>Sphingomonadales</taxon>
        <taxon>Sphingomonadaceae</taxon>
        <taxon>Sphingomonas</taxon>
    </lineage>
</organism>
<name>A0A5B8LH99_9SPHN</name>
<dbReference type="PANTHER" id="PTHR36156:SF2">
    <property type="entry name" value="CUPIN TYPE-2 DOMAIN-CONTAINING PROTEIN"/>
    <property type="match status" value="1"/>
</dbReference>
<protein>
    <submittedName>
        <fullName evidence="2">Cupin domain-containing protein</fullName>
    </submittedName>
</protein>
<dbReference type="OrthoDB" id="713485at2"/>
<feature type="domain" description="Cupin type-2" evidence="1">
    <location>
        <begin position="115"/>
        <end position="173"/>
    </location>
</feature>
<dbReference type="Pfam" id="PF07883">
    <property type="entry name" value="Cupin_2"/>
    <property type="match status" value="1"/>
</dbReference>
<dbReference type="AlphaFoldDB" id="A0A5B8LH99"/>
<dbReference type="PANTHER" id="PTHR36156">
    <property type="entry name" value="SLR2101 PROTEIN"/>
    <property type="match status" value="1"/>
</dbReference>
<dbReference type="EMBL" id="CP042306">
    <property type="protein sequence ID" value="QDZ07229.1"/>
    <property type="molecule type" value="Genomic_DNA"/>
</dbReference>
<gene>
    <name evidence="2" type="ORF">FPZ24_06830</name>
</gene>
<dbReference type="InterPro" id="IPR011051">
    <property type="entry name" value="RmlC_Cupin_sf"/>
</dbReference>
<dbReference type="Proteomes" id="UP000315673">
    <property type="component" value="Chromosome"/>
</dbReference>
<proteinExistence type="predicted"/>
<evidence type="ECO:0000259" key="1">
    <source>
        <dbReference type="Pfam" id="PF07883"/>
    </source>
</evidence>
<dbReference type="InterPro" id="IPR013096">
    <property type="entry name" value="Cupin_2"/>
</dbReference>